<evidence type="ECO:0000256" key="4">
    <source>
        <dbReference type="ARBA" id="ARBA00023002"/>
    </source>
</evidence>
<keyword evidence="2" id="KW-0285">Flavoprotein</keyword>
<proteinExistence type="predicted"/>
<dbReference type="Gene3D" id="3.90.700.10">
    <property type="entry name" value="Succinate dehydrogenase/fumarate reductase flavoprotein, catalytic domain"/>
    <property type="match status" value="1"/>
</dbReference>
<dbReference type="Proteomes" id="UP001500975">
    <property type="component" value="Unassembled WGS sequence"/>
</dbReference>
<dbReference type="Gene3D" id="3.50.50.60">
    <property type="entry name" value="FAD/NAD(P)-binding domain"/>
    <property type="match status" value="1"/>
</dbReference>
<protein>
    <submittedName>
        <fullName evidence="6">FAD-dependent oxidoreductase</fullName>
    </submittedName>
</protein>
<dbReference type="SUPFAM" id="SSF56425">
    <property type="entry name" value="Succinate dehydrogenase/fumarate reductase flavoprotein, catalytic domain"/>
    <property type="match status" value="1"/>
</dbReference>
<gene>
    <name evidence="6" type="ORF">GCM10023165_36780</name>
</gene>
<comment type="caution">
    <text evidence="6">The sequence shown here is derived from an EMBL/GenBank/DDBJ whole genome shotgun (WGS) entry which is preliminary data.</text>
</comment>
<evidence type="ECO:0000256" key="1">
    <source>
        <dbReference type="ARBA" id="ARBA00001974"/>
    </source>
</evidence>
<keyword evidence="4" id="KW-0560">Oxidoreductase</keyword>
<comment type="cofactor">
    <cofactor evidence="1">
        <name>FAD</name>
        <dbReference type="ChEBI" id="CHEBI:57692"/>
    </cofactor>
</comment>
<sequence>MTQDARSRRVQRTVAAFDAEAKASVAIVGAGACGLTAALMLHDAGIDCVVLERDAHPSGSTALSSGFIPAPGTQVQRAHGIDDSPERFAADIQAKAHGRAAPGLVSAYAEAIGPALDALQARHGLNWLVLDNFLYPGHTVHRMHALPQKTGAALMAALQSAAEAKGVPVLTQALVETLWLDDADRVQGLAFRRPDGSEERLACDALLLACNGFGGNTAMVRELLPEMAEAAFAGHVGNDGSAILWGRALGARLRDLGGYQGHGSWVTPQGALMSWAVMMEGGVQLNGEGRRFHDETQGYSEAAVKVLAQPGGLAWNVFDTPLLALAREFPDFREAEAAGALRRCDTVAQLAACIGCEPPVLQATLDALHVAGPQPDGRAFRRGLSAPYFAVKVTGALFHTQGGLDVAPDMRVLRDKDRTPLPNLLAAGGAAGGVSGDAVWGYLSGNGLLSAVAGGAIAARTAAALIAKEKQT</sequence>
<feature type="domain" description="FAD-dependent oxidoreductase 2 FAD-binding" evidence="5">
    <location>
        <begin position="25"/>
        <end position="436"/>
    </location>
</feature>
<accession>A0ABP8I224</accession>
<evidence type="ECO:0000256" key="2">
    <source>
        <dbReference type="ARBA" id="ARBA00022630"/>
    </source>
</evidence>
<keyword evidence="3" id="KW-0274">FAD</keyword>
<dbReference type="InterPro" id="IPR027477">
    <property type="entry name" value="Succ_DH/fumarate_Rdtase_cat_sf"/>
</dbReference>
<organism evidence="6 7">
    <name type="scientific">Variovorax defluvii</name>
    <dbReference type="NCBI Taxonomy" id="913761"/>
    <lineage>
        <taxon>Bacteria</taxon>
        <taxon>Pseudomonadati</taxon>
        <taxon>Pseudomonadota</taxon>
        <taxon>Betaproteobacteria</taxon>
        <taxon>Burkholderiales</taxon>
        <taxon>Comamonadaceae</taxon>
        <taxon>Variovorax</taxon>
    </lineage>
</organism>
<name>A0ABP8I224_9BURK</name>
<dbReference type="RefSeq" id="WP_345539712.1">
    <property type="nucleotide sequence ID" value="NZ_BAABGJ010000059.1"/>
</dbReference>
<dbReference type="SUPFAM" id="SSF51905">
    <property type="entry name" value="FAD/NAD(P)-binding domain"/>
    <property type="match status" value="1"/>
</dbReference>
<dbReference type="InterPro" id="IPR050315">
    <property type="entry name" value="FAD-oxidoreductase_2"/>
</dbReference>
<dbReference type="InterPro" id="IPR003953">
    <property type="entry name" value="FAD-dep_OxRdtase_2_FAD-bd"/>
</dbReference>
<reference evidence="7" key="1">
    <citation type="journal article" date="2019" name="Int. J. Syst. Evol. Microbiol.">
        <title>The Global Catalogue of Microorganisms (GCM) 10K type strain sequencing project: providing services to taxonomists for standard genome sequencing and annotation.</title>
        <authorList>
            <consortium name="The Broad Institute Genomics Platform"/>
            <consortium name="The Broad Institute Genome Sequencing Center for Infectious Disease"/>
            <person name="Wu L."/>
            <person name="Ma J."/>
        </authorList>
    </citation>
    <scope>NUCLEOTIDE SEQUENCE [LARGE SCALE GENOMIC DNA]</scope>
    <source>
        <strain evidence="7">JCM 17804</strain>
    </source>
</reference>
<evidence type="ECO:0000313" key="6">
    <source>
        <dbReference type="EMBL" id="GAA4349739.1"/>
    </source>
</evidence>
<evidence type="ECO:0000256" key="3">
    <source>
        <dbReference type="ARBA" id="ARBA00022827"/>
    </source>
</evidence>
<dbReference type="PANTHER" id="PTHR43400:SF10">
    <property type="entry name" value="3-OXOSTEROID 1-DEHYDROGENASE"/>
    <property type="match status" value="1"/>
</dbReference>
<dbReference type="PANTHER" id="PTHR43400">
    <property type="entry name" value="FUMARATE REDUCTASE"/>
    <property type="match status" value="1"/>
</dbReference>
<evidence type="ECO:0000313" key="7">
    <source>
        <dbReference type="Proteomes" id="UP001500975"/>
    </source>
</evidence>
<dbReference type="InterPro" id="IPR036188">
    <property type="entry name" value="FAD/NAD-bd_sf"/>
</dbReference>
<keyword evidence="7" id="KW-1185">Reference proteome</keyword>
<dbReference type="PROSITE" id="PS51257">
    <property type="entry name" value="PROKAR_LIPOPROTEIN"/>
    <property type="match status" value="1"/>
</dbReference>
<dbReference type="Pfam" id="PF00890">
    <property type="entry name" value="FAD_binding_2"/>
    <property type="match status" value="1"/>
</dbReference>
<evidence type="ECO:0000259" key="5">
    <source>
        <dbReference type="Pfam" id="PF00890"/>
    </source>
</evidence>
<dbReference type="EMBL" id="BAABGJ010000059">
    <property type="protein sequence ID" value="GAA4349739.1"/>
    <property type="molecule type" value="Genomic_DNA"/>
</dbReference>